<evidence type="ECO:0000256" key="1">
    <source>
        <dbReference type="SAM" id="MobiDB-lite"/>
    </source>
</evidence>
<evidence type="ECO:0000313" key="2">
    <source>
        <dbReference type="EMBL" id="KAF4733706.1"/>
    </source>
</evidence>
<evidence type="ECO:0000313" key="3">
    <source>
        <dbReference type="Proteomes" id="UP000553632"/>
    </source>
</evidence>
<sequence length="164" mass="17288">CLELLLPPVASCLVFKSLTLEIIRPHPRFKTLLGLFDWSDADICTEADLVLATQTAFSALRKGMRKFVADGGAKVTLPSPSELRQACRELLFAATGGKSAASSHEKLFTSVSNSLESFCYVLDVFSLSDVCSSGPDDRGGAAVDGDERAASGASVKGDPSSTPE</sequence>
<feature type="non-terminal residue" evidence="2">
    <location>
        <position position="1"/>
    </location>
</feature>
<protein>
    <submittedName>
        <fullName evidence="2">Uncharacterized protein</fullName>
    </submittedName>
</protein>
<name>A0A7J6SN87_PEROL</name>
<comment type="caution">
    <text evidence="2">The sequence shown here is derived from an EMBL/GenBank/DDBJ whole genome shotgun (WGS) entry which is preliminary data.</text>
</comment>
<feature type="compositionally biased region" description="Basic and acidic residues" evidence="1">
    <location>
        <begin position="135"/>
        <end position="149"/>
    </location>
</feature>
<dbReference type="EMBL" id="JABANO010017325">
    <property type="protein sequence ID" value="KAF4733706.1"/>
    <property type="molecule type" value="Genomic_DNA"/>
</dbReference>
<organism evidence="2 3">
    <name type="scientific">Perkinsus olseni</name>
    <name type="common">Perkinsus atlanticus</name>
    <dbReference type="NCBI Taxonomy" id="32597"/>
    <lineage>
        <taxon>Eukaryota</taxon>
        <taxon>Sar</taxon>
        <taxon>Alveolata</taxon>
        <taxon>Perkinsozoa</taxon>
        <taxon>Perkinsea</taxon>
        <taxon>Perkinsida</taxon>
        <taxon>Perkinsidae</taxon>
        <taxon>Perkinsus</taxon>
    </lineage>
</organism>
<accession>A0A7J6SN87</accession>
<gene>
    <name evidence="2" type="ORF">FOZ63_018750</name>
</gene>
<keyword evidence="3" id="KW-1185">Reference proteome</keyword>
<dbReference type="AlphaFoldDB" id="A0A7J6SN87"/>
<proteinExistence type="predicted"/>
<dbReference type="Proteomes" id="UP000553632">
    <property type="component" value="Unassembled WGS sequence"/>
</dbReference>
<reference evidence="2 3" key="1">
    <citation type="submission" date="2020-04" db="EMBL/GenBank/DDBJ databases">
        <title>Perkinsus olseni comparative genomics.</title>
        <authorList>
            <person name="Bogema D.R."/>
        </authorList>
    </citation>
    <scope>NUCLEOTIDE SEQUENCE [LARGE SCALE GENOMIC DNA]</scope>
    <source>
        <strain evidence="2 3">ATCC PRA-207</strain>
    </source>
</reference>
<feature type="non-terminal residue" evidence="2">
    <location>
        <position position="164"/>
    </location>
</feature>
<feature type="region of interest" description="Disordered" evidence="1">
    <location>
        <begin position="133"/>
        <end position="164"/>
    </location>
</feature>